<reference evidence="1" key="2">
    <citation type="journal article" date="2014" name="ISME J.">
        <title>Microbial stratification in low pH oxic and suboxic macroscopic growths along an acid mine drainage.</title>
        <authorList>
            <person name="Mendez-Garcia C."/>
            <person name="Mesa V."/>
            <person name="Sprenger R.R."/>
            <person name="Richter M."/>
            <person name="Diez M.S."/>
            <person name="Solano J."/>
            <person name="Bargiela R."/>
            <person name="Golyshina O.V."/>
            <person name="Manteca A."/>
            <person name="Ramos J.L."/>
            <person name="Gallego J.R."/>
            <person name="Llorente I."/>
            <person name="Martins Dos Santos V.A."/>
            <person name="Jensen O.N."/>
            <person name="Pelaez A.I."/>
            <person name="Sanchez J."/>
            <person name="Ferrer M."/>
        </authorList>
    </citation>
    <scope>NUCLEOTIDE SEQUENCE</scope>
</reference>
<dbReference type="Gene3D" id="3.50.50.60">
    <property type="entry name" value="FAD/NAD(P)-binding domain"/>
    <property type="match status" value="1"/>
</dbReference>
<protein>
    <submittedName>
        <fullName evidence="1">Geranylgeranyl reductase</fullName>
    </submittedName>
</protein>
<evidence type="ECO:0000313" key="1">
    <source>
        <dbReference type="EMBL" id="EQD34603.1"/>
    </source>
</evidence>
<dbReference type="PANTHER" id="PTHR42685:SF22">
    <property type="entry name" value="CONDITIONED MEDIUM FACTOR RECEPTOR 1"/>
    <property type="match status" value="1"/>
</dbReference>
<organism evidence="1">
    <name type="scientific">mine drainage metagenome</name>
    <dbReference type="NCBI Taxonomy" id="410659"/>
    <lineage>
        <taxon>unclassified sequences</taxon>
        <taxon>metagenomes</taxon>
        <taxon>ecological metagenomes</taxon>
    </lineage>
</organism>
<name>T0YNJ3_9ZZZZ</name>
<dbReference type="EMBL" id="AUZX01013742">
    <property type="protein sequence ID" value="EQD34603.1"/>
    <property type="molecule type" value="Genomic_DNA"/>
</dbReference>
<sequence>SDDRYVLIDIGSVPGGYAWSFPKDGPRKALGVAGFLTPMSSPVRTLKDFLNSFRGEKEEPSDGDVSTWIIPSWQAVKEHGQIPGLFLVGDAGGLVDPFLGEGIYYSILSATKSCEAILEYVSSPEKASEFYSEWVKKEMFRDFAQASRLAAVIYRFPAIYYRLVTSYPQLLTLFSQIMTGVHDYRSFSRTAGVKLLRLPFKKFIPSLRAGRRFF</sequence>
<feature type="non-terminal residue" evidence="1">
    <location>
        <position position="1"/>
    </location>
</feature>
<gene>
    <name evidence="1" type="ORF">B1A_18615</name>
</gene>
<dbReference type="AlphaFoldDB" id="T0YNJ3"/>
<dbReference type="SUPFAM" id="SSF51905">
    <property type="entry name" value="FAD/NAD(P)-binding domain"/>
    <property type="match status" value="1"/>
</dbReference>
<dbReference type="PANTHER" id="PTHR42685">
    <property type="entry name" value="GERANYLGERANYL DIPHOSPHATE REDUCTASE"/>
    <property type="match status" value="1"/>
</dbReference>
<dbReference type="InterPro" id="IPR036188">
    <property type="entry name" value="FAD/NAD-bd_sf"/>
</dbReference>
<reference evidence="1" key="1">
    <citation type="submission" date="2013-08" db="EMBL/GenBank/DDBJ databases">
        <authorList>
            <person name="Mendez C."/>
            <person name="Richter M."/>
            <person name="Ferrer M."/>
            <person name="Sanchez J."/>
        </authorList>
    </citation>
    <scope>NUCLEOTIDE SEQUENCE</scope>
</reference>
<comment type="caution">
    <text evidence="1">The sequence shown here is derived from an EMBL/GenBank/DDBJ whole genome shotgun (WGS) entry which is preliminary data.</text>
</comment>
<proteinExistence type="predicted"/>
<accession>T0YNJ3</accession>
<dbReference type="InterPro" id="IPR050407">
    <property type="entry name" value="Geranylgeranyl_reductase"/>
</dbReference>